<organism evidence="1">
    <name type="scientific">marine sediment metagenome</name>
    <dbReference type="NCBI Taxonomy" id="412755"/>
    <lineage>
        <taxon>unclassified sequences</taxon>
        <taxon>metagenomes</taxon>
        <taxon>ecological metagenomes</taxon>
    </lineage>
</organism>
<name>X1PJL8_9ZZZZ</name>
<comment type="caution">
    <text evidence="1">The sequence shown here is derived from an EMBL/GenBank/DDBJ whole genome shotgun (WGS) entry which is preliminary data.</text>
</comment>
<accession>X1PJL8</accession>
<sequence>MVITGSLGERLGGHKLSRGFESRPLRQFLYGFLGKYFKTKIGDRARWGDSGAL</sequence>
<dbReference type="AlphaFoldDB" id="X1PJL8"/>
<gene>
    <name evidence="1" type="ORF">S06H3_26757</name>
</gene>
<protein>
    <submittedName>
        <fullName evidence="1">Uncharacterized protein</fullName>
    </submittedName>
</protein>
<reference evidence="1" key="1">
    <citation type="journal article" date="2014" name="Front. Microbiol.">
        <title>High frequency of phylogenetically diverse reductive dehalogenase-homologous genes in deep subseafloor sedimentary metagenomes.</title>
        <authorList>
            <person name="Kawai M."/>
            <person name="Futagami T."/>
            <person name="Toyoda A."/>
            <person name="Takaki Y."/>
            <person name="Nishi S."/>
            <person name="Hori S."/>
            <person name="Arai W."/>
            <person name="Tsubouchi T."/>
            <person name="Morono Y."/>
            <person name="Uchiyama I."/>
            <person name="Ito T."/>
            <person name="Fujiyama A."/>
            <person name="Inagaki F."/>
            <person name="Takami H."/>
        </authorList>
    </citation>
    <scope>NUCLEOTIDE SEQUENCE</scope>
    <source>
        <strain evidence="1">Expedition CK06-06</strain>
    </source>
</reference>
<dbReference type="EMBL" id="BARV01015487">
    <property type="protein sequence ID" value="GAI31069.1"/>
    <property type="molecule type" value="Genomic_DNA"/>
</dbReference>
<evidence type="ECO:0000313" key="1">
    <source>
        <dbReference type="EMBL" id="GAI31069.1"/>
    </source>
</evidence>
<proteinExistence type="predicted"/>